<dbReference type="Proteomes" id="UP000574104">
    <property type="component" value="Unassembled WGS sequence"/>
</dbReference>
<gene>
    <name evidence="2" type="ORF">HB836_01970</name>
    <name evidence="3" type="ORF">HB904_00185</name>
    <name evidence="4" type="ORF">HCA55_02105</name>
</gene>
<keyword evidence="1" id="KW-0812">Transmembrane</keyword>
<dbReference type="InterPro" id="IPR049920">
    <property type="entry name" value="IK1_05631-like"/>
</dbReference>
<evidence type="ECO:0000313" key="6">
    <source>
        <dbReference type="Proteomes" id="UP000548082"/>
    </source>
</evidence>
<evidence type="ECO:0000313" key="4">
    <source>
        <dbReference type="EMBL" id="MBC1795495.1"/>
    </source>
</evidence>
<sequence>MDRLSRQNEMKSLRVQTTARLLYNKADTIDTIQWLVVLSLPVFKIIFLQSIILNYVMIVLFFLSFALDYWIDKYTDIAAELKKSFDFYVYGWTTDYQDKLLDLSKTYEARNKAFYLEQISNSGTDEVKGVKDWYTTVDKNMSQEEFIKSAMKENIYFDKRINNIAFWLIVIFVALTIFALAISGLTFYEVLLGFFVTFASLSKKIYLTLVNLKKVSIINLNIESLLCSRSINLIYLQSEIDKKRSIPRTSNKLIYNFQTKQIHEEVSVFKSRK</sequence>
<keyword evidence="1" id="KW-0472">Membrane</keyword>
<dbReference type="EMBL" id="JAARSH010000001">
    <property type="protein sequence ID" value="MBC1614593.1"/>
    <property type="molecule type" value="Genomic_DNA"/>
</dbReference>
<protein>
    <submittedName>
        <fullName evidence="4">Uncharacterized protein</fullName>
    </submittedName>
</protein>
<evidence type="ECO:0000313" key="5">
    <source>
        <dbReference type="Proteomes" id="UP000544413"/>
    </source>
</evidence>
<evidence type="ECO:0000256" key="1">
    <source>
        <dbReference type="SAM" id="Phobius"/>
    </source>
</evidence>
<feature type="transmembrane region" description="Helical" evidence="1">
    <location>
        <begin position="191"/>
        <end position="212"/>
    </location>
</feature>
<name>A0A842B138_9LIST</name>
<dbReference type="EMBL" id="JAARPT010000001">
    <property type="protein sequence ID" value="MBC1400348.1"/>
    <property type="molecule type" value="Genomic_DNA"/>
</dbReference>
<evidence type="ECO:0000313" key="3">
    <source>
        <dbReference type="EMBL" id="MBC1614593.1"/>
    </source>
</evidence>
<evidence type="ECO:0000313" key="7">
    <source>
        <dbReference type="Proteomes" id="UP000574104"/>
    </source>
</evidence>
<dbReference type="RefSeq" id="WP_185405306.1">
    <property type="nucleotide sequence ID" value="NZ_JAARPT010000001.1"/>
</dbReference>
<feature type="transmembrane region" description="Helical" evidence="1">
    <location>
        <begin position="164"/>
        <end position="185"/>
    </location>
</feature>
<dbReference type="Pfam" id="PF18159">
    <property type="entry name" value="S_4TM"/>
    <property type="match status" value="1"/>
</dbReference>
<organism evidence="4 6">
    <name type="scientific">Listeria booriae</name>
    <dbReference type="NCBI Taxonomy" id="1552123"/>
    <lineage>
        <taxon>Bacteria</taxon>
        <taxon>Bacillati</taxon>
        <taxon>Bacillota</taxon>
        <taxon>Bacilli</taxon>
        <taxon>Bacillales</taxon>
        <taxon>Listeriaceae</taxon>
        <taxon>Listeria</taxon>
    </lineage>
</organism>
<dbReference type="Proteomes" id="UP000548082">
    <property type="component" value="Unassembled WGS sequence"/>
</dbReference>
<dbReference type="AlphaFoldDB" id="A0A842B138"/>
<feature type="transmembrane region" description="Helical" evidence="1">
    <location>
        <begin position="45"/>
        <end position="67"/>
    </location>
</feature>
<reference evidence="5 6" key="1">
    <citation type="submission" date="2020-03" db="EMBL/GenBank/DDBJ databases">
        <title>Soil Listeria distribution.</title>
        <authorList>
            <person name="Liao J."/>
            <person name="Wiedmann M."/>
        </authorList>
    </citation>
    <scope>NUCLEOTIDE SEQUENCE [LARGE SCALE GENOMIC DNA]</scope>
    <source>
        <strain evidence="4 6">FSL L7-0990</strain>
        <strain evidence="3 7">FSL L7-1299</strain>
        <strain evidence="2 5">FSL L7-1658</strain>
    </source>
</reference>
<accession>A0A842B138</accession>
<keyword evidence="1" id="KW-1133">Transmembrane helix</keyword>
<dbReference type="Proteomes" id="UP000544413">
    <property type="component" value="Unassembled WGS sequence"/>
</dbReference>
<dbReference type="EMBL" id="JAARVD010000001">
    <property type="protein sequence ID" value="MBC1795495.1"/>
    <property type="molecule type" value="Genomic_DNA"/>
</dbReference>
<evidence type="ECO:0000313" key="2">
    <source>
        <dbReference type="EMBL" id="MBC1400348.1"/>
    </source>
</evidence>
<proteinExistence type="predicted"/>
<comment type="caution">
    <text evidence="4">The sequence shown here is derived from an EMBL/GenBank/DDBJ whole genome shotgun (WGS) entry which is preliminary data.</text>
</comment>